<dbReference type="PROSITE" id="PS50110">
    <property type="entry name" value="RESPONSE_REGULATORY"/>
    <property type="match status" value="1"/>
</dbReference>
<dbReference type="KEGG" id="tao:THIAE_02165"/>
<dbReference type="InterPro" id="IPR011006">
    <property type="entry name" value="CheY-like_superfamily"/>
</dbReference>
<dbReference type="eggNOG" id="COG0745">
    <property type="taxonomic scope" value="Bacteria"/>
</dbReference>
<reference evidence="4 5" key="1">
    <citation type="submission" date="2013-12" db="EMBL/GenBank/DDBJ databases">
        <authorList>
            <consortium name="DOE Joint Genome Institute"/>
            <person name="Kappler U."/>
            <person name="Huntemann M."/>
            <person name="Han J."/>
            <person name="Chen A."/>
            <person name="Kyrpides N."/>
            <person name="Mavromatis K."/>
            <person name="Markowitz V."/>
            <person name="Palaniappan K."/>
            <person name="Ivanova N."/>
            <person name="Schaumberg A."/>
            <person name="Pati A."/>
            <person name="Liolios K."/>
            <person name="Nordberg H.P."/>
            <person name="Cantor M.N."/>
            <person name="Hua S.X."/>
            <person name="Woyke T."/>
        </authorList>
    </citation>
    <scope>NUCLEOTIDE SEQUENCE [LARGE SCALE GENOMIC DNA]</scope>
    <source>
        <strain evidence="5">AL2</strain>
    </source>
</reference>
<dbReference type="Gene3D" id="3.40.50.2300">
    <property type="match status" value="1"/>
</dbReference>
<keyword evidence="1 2" id="KW-0597">Phosphoprotein</keyword>
<keyword evidence="5" id="KW-1185">Reference proteome</keyword>
<sequence>MSMPKLHILLVDDKLSMLKIQHGLLNRFGHSVVAVSSASEAITILTNQLQKANFDLVLMDMQMPEIDGLEAARMLRSRGVTTPILALTGNDCDDHRKEAAEAGMNGYLTKPLNETKLSSAWVSIN</sequence>
<evidence type="ECO:0000256" key="1">
    <source>
        <dbReference type="ARBA" id="ARBA00022553"/>
    </source>
</evidence>
<dbReference type="PANTHER" id="PTHR45339:SF3">
    <property type="entry name" value="HISTIDINE KINASE"/>
    <property type="match status" value="1"/>
</dbReference>
<organism evidence="4 5">
    <name type="scientific">Thiomicrospira aerophila AL3</name>
    <dbReference type="NCBI Taxonomy" id="717772"/>
    <lineage>
        <taxon>Bacteria</taxon>
        <taxon>Pseudomonadati</taxon>
        <taxon>Pseudomonadota</taxon>
        <taxon>Gammaproteobacteria</taxon>
        <taxon>Thiotrichales</taxon>
        <taxon>Piscirickettsiaceae</taxon>
        <taxon>Thiomicrospira</taxon>
    </lineage>
</organism>
<dbReference type="EMBL" id="CP007030">
    <property type="protein sequence ID" value="AHF00735.1"/>
    <property type="molecule type" value="Genomic_DNA"/>
</dbReference>
<keyword evidence="4" id="KW-0418">Kinase</keyword>
<accession>W0DQ72</accession>
<evidence type="ECO:0000313" key="4">
    <source>
        <dbReference type="EMBL" id="AHF00735.1"/>
    </source>
</evidence>
<keyword evidence="4" id="KW-0808">Transferase</keyword>
<dbReference type="HOGENOM" id="CLU_000445_69_12_6"/>
<dbReference type="GO" id="GO:0000160">
    <property type="term" value="P:phosphorelay signal transduction system"/>
    <property type="evidence" value="ECO:0007669"/>
    <property type="project" value="InterPro"/>
</dbReference>
<dbReference type="Pfam" id="PF00072">
    <property type="entry name" value="Response_reg"/>
    <property type="match status" value="1"/>
</dbReference>
<dbReference type="CDD" id="cd17546">
    <property type="entry name" value="REC_hyHK_CKI1_RcsC-like"/>
    <property type="match status" value="1"/>
</dbReference>
<name>W0DQ72_9GAMM</name>
<dbReference type="SMART" id="SM00448">
    <property type="entry name" value="REC"/>
    <property type="match status" value="1"/>
</dbReference>
<dbReference type="RefSeq" id="WP_006459854.1">
    <property type="nucleotide sequence ID" value="NZ_CP007030.1"/>
</dbReference>
<dbReference type="SUPFAM" id="SSF52172">
    <property type="entry name" value="CheY-like"/>
    <property type="match status" value="1"/>
</dbReference>
<feature type="domain" description="Response regulatory" evidence="3">
    <location>
        <begin position="7"/>
        <end position="125"/>
    </location>
</feature>
<dbReference type="PANTHER" id="PTHR45339">
    <property type="entry name" value="HYBRID SIGNAL TRANSDUCTION HISTIDINE KINASE J"/>
    <property type="match status" value="1"/>
</dbReference>
<protein>
    <submittedName>
        <fullName evidence="4">Histidine kinase</fullName>
    </submittedName>
</protein>
<feature type="modified residue" description="4-aspartylphosphate" evidence="2">
    <location>
        <position position="60"/>
    </location>
</feature>
<dbReference type="GO" id="GO:0016301">
    <property type="term" value="F:kinase activity"/>
    <property type="evidence" value="ECO:0007669"/>
    <property type="project" value="UniProtKB-KW"/>
</dbReference>
<gene>
    <name evidence="4" type="ORF">THIAE_02165</name>
</gene>
<evidence type="ECO:0000313" key="5">
    <source>
        <dbReference type="Proteomes" id="UP000005380"/>
    </source>
</evidence>
<dbReference type="AlphaFoldDB" id="W0DQ72"/>
<proteinExistence type="predicted"/>
<dbReference type="InParanoid" id="W0DQ72"/>
<dbReference type="STRING" id="717772.THIAE_02165"/>
<evidence type="ECO:0000256" key="2">
    <source>
        <dbReference type="PROSITE-ProRule" id="PRU00169"/>
    </source>
</evidence>
<evidence type="ECO:0000259" key="3">
    <source>
        <dbReference type="PROSITE" id="PS50110"/>
    </source>
</evidence>
<dbReference type="Proteomes" id="UP000005380">
    <property type="component" value="Chromosome"/>
</dbReference>
<dbReference type="InterPro" id="IPR001789">
    <property type="entry name" value="Sig_transdc_resp-reg_receiver"/>
</dbReference>